<feature type="transmembrane region" description="Helical" evidence="6">
    <location>
        <begin position="119"/>
        <end position="141"/>
    </location>
</feature>
<proteinExistence type="inferred from homology"/>
<keyword evidence="4 6" id="KW-0472">Membrane</keyword>
<dbReference type="GeneID" id="28830980"/>
<dbReference type="Pfam" id="PF20684">
    <property type="entry name" value="Fung_rhodopsin"/>
    <property type="match status" value="1"/>
</dbReference>
<dbReference type="Proteomes" id="UP000070700">
    <property type="component" value="Unassembled WGS sequence"/>
</dbReference>
<evidence type="ECO:0000256" key="5">
    <source>
        <dbReference type="ARBA" id="ARBA00038359"/>
    </source>
</evidence>
<comment type="subcellular location">
    <subcellularLocation>
        <location evidence="1">Membrane</location>
        <topology evidence="1">Multi-pass membrane protein</topology>
    </subcellularLocation>
</comment>
<feature type="transmembrane region" description="Helical" evidence="6">
    <location>
        <begin position="245"/>
        <end position="264"/>
    </location>
</feature>
<dbReference type="InParanoid" id="A0A194X451"/>
<dbReference type="RefSeq" id="XP_018068947.1">
    <property type="nucleotide sequence ID" value="XM_018221254.1"/>
</dbReference>
<protein>
    <recommendedName>
        <fullName evidence="7">Rhodopsin domain-containing protein</fullName>
    </recommendedName>
</protein>
<keyword evidence="3 6" id="KW-1133">Transmembrane helix</keyword>
<feature type="domain" description="Rhodopsin" evidence="7">
    <location>
        <begin position="29"/>
        <end position="269"/>
    </location>
</feature>
<dbReference type="GO" id="GO:0016020">
    <property type="term" value="C:membrane"/>
    <property type="evidence" value="ECO:0007669"/>
    <property type="project" value="UniProtKB-SubCell"/>
</dbReference>
<feature type="transmembrane region" description="Helical" evidence="6">
    <location>
        <begin position="171"/>
        <end position="195"/>
    </location>
</feature>
<evidence type="ECO:0000313" key="8">
    <source>
        <dbReference type="EMBL" id="KUJ14592.1"/>
    </source>
</evidence>
<dbReference type="OrthoDB" id="4682787at2759"/>
<keyword evidence="9" id="KW-1185">Reference proteome</keyword>
<keyword evidence="2 6" id="KW-0812">Transmembrane</keyword>
<dbReference type="PANTHER" id="PTHR33048">
    <property type="entry name" value="PTH11-LIKE INTEGRAL MEMBRANE PROTEIN (AFU_ORTHOLOGUE AFUA_5G11245)"/>
    <property type="match status" value="1"/>
</dbReference>
<comment type="similarity">
    <text evidence="5">Belongs to the SAT4 family.</text>
</comment>
<evidence type="ECO:0000256" key="4">
    <source>
        <dbReference type="ARBA" id="ARBA00023136"/>
    </source>
</evidence>
<evidence type="ECO:0000256" key="6">
    <source>
        <dbReference type="SAM" id="Phobius"/>
    </source>
</evidence>
<dbReference type="InterPro" id="IPR052337">
    <property type="entry name" value="SAT4-like"/>
</dbReference>
<sequence length="285" mass="31831">MTSSLDYNGNHLTITVAIFLSLTYISVLLRCYVRVRITRAFQLDDWLMLASLAVFKCSCAFILRGVHYGIGKHNAVLSQDNQIESLKYQAFATLSYVVNMMFIKLSIAIFLLRIAIARPYIWILRISMAVVVIWSLAIFIYDLFQCLPVQAQWDFAIENARCVSGDSFAAAAYSISVMTILTDWLYALLPIPMIWSVQMSIQAKATVAFILLLGIFASIATLIRLKYIVDLTNVSDVLYTGTTAMVWTLIEPGIAITAASLVTIRPLLRALNLSGFSSDHSTHAY</sequence>
<evidence type="ECO:0000256" key="2">
    <source>
        <dbReference type="ARBA" id="ARBA00022692"/>
    </source>
</evidence>
<dbReference type="PANTHER" id="PTHR33048:SF96">
    <property type="entry name" value="INTEGRAL MEMBRANE PROTEIN"/>
    <property type="match status" value="1"/>
</dbReference>
<organism evidence="8 9">
    <name type="scientific">Mollisia scopiformis</name>
    <name type="common">Conifer needle endophyte fungus</name>
    <name type="synonym">Phialocephala scopiformis</name>
    <dbReference type="NCBI Taxonomy" id="149040"/>
    <lineage>
        <taxon>Eukaryota</taxon>
        <taxon>Fungi</taxon>
        <taxon>Dikarya</taxon>
        <taxon>Ascomycota</taxon>
        <taxon>Pezizomycotina</taxon>
        <taxon>Leotiomycetes</taxon>
        <taxon>Helotiales</taxon>
        <taxon>Mollisiaceae</taxon>
        <taxon>Mollisia</taxon>
    </lineage>
</organism>
<evidence type="ECO:0000259" key="7">
    <source>
        <dbReference type="Pfam" id="PF20684"/>
    </source>
</evidence>
<evidence type="ECO:0000256" key="3">
    <source>
        <dbReference type="ARBA" id="ARBA00022989"/>
    </source>
</evidence>
<feature type="transmembrane region" description="Helical" evidence="6">
    <location>
        <begin position="12"/>
        <end position="33"/>
    </location>
</feature>
<dbReference type="EMBL" id="KQ947420">
    <property type="protein sequence ID" value="KUJ14592.1"/>
    <property type="molecule type" value="Genomic_DNA"/>
</dbReference>
<dbReference type="KEGG" id="psco:LY89DRAFT_752697"/>
<evidence type="ECO:0000313" key="9">
    <source>
        <dbReference type="Proteomes" id="UP000070700"/>
    </source>
</evidence>
<feature type="transmembrane region" description="Helical" evidence="6">
    <location>
        <begin position="207"/>
        <end position="225"/>
    </location>
</feature>
<feature type="transmembrane region" description="Helical" evidence="6">
    <location>
        <begin position="90"/>
        <end position="112"/>
    </location>
</feature>
<dbReference type="AlphaFoldDB" id="A0A194X451"/>
<reference evidence="8 9" key="1">
    <citation type="submission" date="2015-10" db="EMBL/GenBank/DDBJ databases">
        <title>Full genome of DAOMC 229536 Phialocephala scopiformis, a fungal endophyte of spruce producing the potent anti-insectan compound rugulosin.</title>
        <authorList>
            <consortium name="DOE Joint Genome Institute"/>
            <person name="Walker A.K."/>
            <person name="Frasz S.L."/>
            <person name="Seifert K.A."/>
            <person name="Miller J.D."/>
            <person name="Mondo S.J."/>
            <person name="Labutti K."/>
            <person name="Lipzen A."/>
            <person name="Dockter R."/>
            <person name="Kennedy M."/>
            <person name="Grigoriev I.V."/>
            <person name="Spatafora J.W."/>
        </authorList>
    </citation>
    <scope>NUCLEOTIDE SEQUENCE [LARGE SCALE GENOMIC DNA]</scope>
    <source>
        <strain evidence="8 9">CBS 120377</strain>
    </source>
</reference>
<accession>A0A194X451</accession>
<name>A0A194X451_MOLSC</name>
<feature type="transmembrane region" description="Helical" evidence="6">
    <location>
        <begin position="45"/>
        <end position="70"/>
    </location>
</feature>
<gene>
    <name evidence="8" type="ORF">LY89DRAFT_752697</name>
</gene>
<dbReference type="InterPro" id="IPR049326">
    <property type="entry name" value="Rhodopsin_dom_fungi"/>
</dbReference>
<evidence type="ECO:0000256" key="1">
    <source>
        <dbReference type="ARBA" id="ARBA00004141"/>
    </source>
</evidence>